<dbReference type="InterPro" id="IPR001647">
    <property type="entry name" value="HTH_TetR"/>
</dbReference>
<organism evidence="6 7">
    <name type="scientific">Mycobacterium paraense</name>
    <dbReference type="NCBI Taxonomy" id="767916"/>
    <lineage>
        <taxon>Bacteria</taxon>
        <taxon>Bacillati</taxon>
        <taxon>Actinomycetota</taxon>
        <taxon>Actinomycetes</taxon>
        <taxon>Mycobacteriales</taxon>
        <taxon>Mycobacteriaceae</taxon>
        <taxon>Mycobacterium</taxon>
        <taxon>Mycobacterium simiae complex</taxon>
    </lineage>
</organism>
<feature type="domain" description="HTH tetR-type" evidence="5">
    <location>
        <begin position="21"/>
        <end position="81"/>
    </location>
</feature>
<dbReference type="PROSITE" id="PS50977">
    <property type="entry name" value="HTH_TETR_2"/>
    <property type="match status" value="1"/>
</dbReference>
<evidence type="ECO:0000313" key="7">
    <source>
        <dbReference type="Proteomes" id="UP000193285"/>
    </source>
</evidence>
<dbReference type="AlphaFoldDB" id="A0A1X2A5M4"/>
<dbReference type="GO" id="GO:0003700">
    <property type="term" value="F:DNA-binding transcription factor activity"/>
    <property type="evidence" value="ECO:0007669"/>
    <property type="project" value="TreeGrafter"/>
</dbReference>
<dbReference type="InterPro" id="IPR050109">
    <property type="entry name" value="HTH-type_TetR-like_transc_reg"/>
</dbReference>
<keyword evidence="2 4" id="KW-0238">DNA-binding</keyword>
<dbReference type="Pfam" id="PF17920">
    <property type="entry name" value="TetR_C_16"/>
    <property type="match status" value="1"/>
</dbReference>
<dbReference type="Pfam" id="PF00440">
    <property type="entry name" value="TetR_N"/>
    <property type="match status" value="1"/>
</dbReference>
<dbReference type="PRINTS" id="PR00455">
    <property type="entry name" value="HTHTETR"/>
</dbReference>
<proteinExistence type="predicted"/>
<dbReference type="GO" id="GO:0000976">
    <property type="term" value="F:transcription cis-regulatory region binding"/>
    <property type="evidence" value="ECO:0007669"/>
    <property type="project" value="TreeGrafter"/>
</dbReference>
<dbReference type="RefSeq" id="WP_085246048.1">
    <property type="nucleotide sequence ID" value="NZ_LQPN01000066.1"/>
</dbReference>
<name>A0A1X2A5M4_9MYCO</name>
<dbReference type="Gene3D" id="1.10.10.60">
    <property type="entry name" value="Homeodomain-like"/>
    <property type="match status" value="1"/>
</dbReference>
<reference evidence="6 7" key="1">
    <citation type="journal article" date="2015" name="Emerg. Microbes Infect.">
        <title>Characterization of 17 strains belonging to the Mycobacterium simiae complex and description of Mycobacterium paraense sp. nov.</title>
        <authorList>
            <person name="Fusco da Costa A.R."/>
            <person name="Fedrizzi T."/>
            <person name="Lopes M.L."/>
            <person name="Pecorari M."/>
            <person name="Oliveira da Costa W.L."/>
            <person name="Giacobazzi E."/>
            <person name="da Costa Bahia J.R."/>
            <person name="De Sanctis V."/>
            <person name="Batista Lima K.V."/>
            <person name="Bertorelli R."/>
            <person name="Grottola A."/>
            <person name="Fabio A."/>
            <person name="Mariottini A."/>
            <person name="Ferretti P."/>
            <person name="Di Leva F."/>
            <person name="Fregni Serpini G."/>
            <person name="Tagliazucchi S."/>
            <person name="Rumpianesi F."/>
            <person name="Jousson O."/>
            <person name="Segata N."/>
            <person name="Tortoli E."/>
        </authorList>
    </citation>
    <scope>NUCLEOTIDE SEQUENCE [LARGE SCALE GENOMIC DNA]</scope>
    <source>
        <strain evidence="6 7">IEC33</strain>
    </source>
</reference>
<comment type="caution">
    <text evidence="6">The sequence shown here is derived from an EMBL/GenBank/DDBJ whole genome shotgun (WGS) entry which is preliminary data.</text>
</comment>
<evidence type="ECO:0000259" key="5">
    <source>
        <dbReference type="PROSITE" id="PS50977"/>
    </source>
</evidence>
<evidence type="ECO:0000256" key="4">
    <source>
        <dbReference type="PROSITE-ProRule" id="PRU00335"/>
    </source>
</evidence>
<accession>A0A1X2A5M4</accession>
<dbReference type="InterPro" id="IPR041678">
    <property type="entry name" value="TetR_C_16"/>
</dbReference>
<dbReference type="OrthoDB" id="3210235at2"/>
<dbReference type="SUPFAM" id="SSF48498">
    <property type="entry name" value="Tetracyclin repressor-like, C-terminal domain"/>
    <property type="match status" value="1"/>
</dbReference>
<dbReference type="PANTHER" id="PTHR30055:SF234">
    <property type="entry name" value="HTH-TYPE TRANSCRIPTIONAL REGULATOR BETI"/>
    <property type="match status" value="1"/>
</dbReference>
<dbReference type="PANTHER" id="PTHR30055">
    <property type="entry name" value="HTH-TYPE TRANSCRIPTIONAL REGULATOR RUTR"/>
    <property type="match status" value="1"/>
</dbReference>
<dbReference type="Gene3D" id="1.10.357.10">
    <property type="entry name" value="Tetracycline Repressor, domain 2"/>
    <property type="match status" value="1"/>
</dbReference>
<sequence>MPPPVNRANAGESAPPRRNAAATRARLLQAAREQFLSQGYRATSLRAIAAAAGVDVMLIRRYFGSKEQLFAEATDVSDNVAAVHEAADGAISGVLMDRVLRARRDVDAPLFALLRSSGDPDVVARLNAQLETGLTRNLSERITADQPRLRADLVAALLLGVGVLRALLQKEPLATADDREIAALFAEAFEALTKLPQDT</sequence>
<dbReference type="STRING" id="767916.AWB91_01540"/>
<dbReference type="EMBL" id="LQPN01000066">
    <property type="protein sequence ID" value="ORW40782.1"/>
    <property type="molecule type" value="Genomic_DNA"/>
</dbReference>
<dbReference type="InterPro" id="IPR036271">
    <property type="entry name" value="Tet_transcr_reg_TetR-rel_C_sf"/>
</dbReference>
<evidence type="ECO:0000256" key="2">
    <source>
        <dbReference type="ARBA" id="ARBA00023125"/>
    </source>
</evidence>
<keyword evidence="1" id="KW-0805">Transcription regulation</keyword>
<evidence type="ECO:0000256" key="1">
    <source>
        <dbReference type="ARBA" id="ARBA00023015"/>
    </source>
</evidence>
<protein>
    <submittedName>
        <fullName evidence="6">TetR family transcriptional regulator</fullName>
    </submittedName>
</protein>
<dbReference type="InterPro" id="IPR009057">
    <property type="entry name" value="Homeodomain-like_sf"/>
</dbReference>
<evidence type="ECO:0000313" key="6">
    <source>
        <dbReference type="EMBL" id="ORW40782.1"/>
    </source>
</evidence>
<feature type="DNA-binding region" description="H-T-H motif" evidence="4">
    <location>
        <begin position="44"/>
        <end position="63"/>
    </location>
</feature>
<gene>
    <name evidence="6" type="ORF">AWB90_22950</name>
</gene>
<dbReference type="SUPFAM" id="SSF46689">
    <property type="entry name" value="Homeodomain-like"/>
    <property type="match status" value="1"/>
</dbReference>
<dbReference type="Proteomes" id="UP000193285">
    <property type="component" value="Unassembled WGS sequence"/>
</dbReference>
<keyword evidence="3" id="KW-0804">Transcription</keyword>
<evidence type="ECO:0000256" key="3">
    <source>
        <dbReference type="ARBA" id="ARBA00023163"/>
    </source>
</evidence>